<evidence type="ECO:0000313" key="2">
    <source>
        <dbReference type="Proteomes" id="UP000247454"/>
    </source>
</evidence>
<gene>
    <name evidence="1" type="ORF">C7477_103164</name>
</gene>
<reference evidence="1 2" key="1">
    <citation type="submission" date="2018-06" db="EMBL/GenBank/DDBJ databases">
        <title>Genomic Encyclopedia of Type Strains, Phase III (KMG-III): the genomes of soil and plant-associated and newly described type strains.</title>
        <authorList>
            <person name="Whitman W."/>
        </authorList>
    </citation>
    <scope>NUCLEOTIDE SEQUENCE [LARGE SCALE GENOMIC DNA]</scope>
    <source>
        <strain evidence="1 2">ORS 1419</strain>
    </source>
</reference>
<organism evidence="1 2">
    <name type="scientific">Phyllobacterium leguminum</name>
    <dbReference type="NCBI Taxonomy" id="314237"/>
    <lineage>
        <taxon>Bacteria</taxon>
        <taxon>Pseudomonadati</taxon>
        <taxon>Pseudomonadota</taxon>
        <taxon>Alphaproteobacteria</taxon>
        <taxon>Hyphomicrobiales</taxon>
        <taxon>Phyllobacteriaceae</taxon>
        <taxon>Phyllobacterium</taxon>
    </lineage>
</organism>
<accession>A0A318TE58</accession>
<name>A0A318TE58_9HYPH</name>
<comment type="caution">
    <text evidence="1">The sequence shown here is derived from an EMBL/GenBank/DDBJ whole genome shotgun (WGS) entry which is preliminary data.</text>
</comment>
<proteinExistence type="predicted"/>
<dbReference type="Proteomes" id="UP000247454">
    <property type="component" value="Unassembled WGS sequence"/>
</dbReference>
<evidence type="ECO:0000313" key="1">
    <source>
        <dbReference type="EMBL" id="PYE89656.1"/>
    </source>
</evidence>
<dbReference type="AlphaFoldDB" id="A0A318TE58"/>
<dbReference type="EMBL" id="QJTF01000003">
    <property type="protein sequence ID" value="PYE89656.1"/>
    <property type="molecule type" value="Genomic_DNA"/>
</dbReference>
<protein>
    <submittedName>
        <fullName evidence="1">Uncharacterized protein</fullName>
    </submittedName>
</protein>
<sequence>MTPRFYMIFGACAGLVCLVADWGGASVPVTLFAAGALFGKGYGVWEERSRRASPLGGAE</sequence>
<keyword evidence="2" id="KW-1185">Reference proteome</keyword>